<feature type="transmembrane region" description="Helical" evidence="1">
    <location>
        <begin position="96"/>
        <end position="115"/>
    </location>
</feature>
<feature type="transmembrane region" description="Helical" evidence="1">
    <location>
        <begin position="20"/>
        <end position="42"/>
    </location>
</feature>
<reference evidence="3" key="1">
    <citation type="submission" date="2023-11" db="EMBL/GenBank/DDBJ databases">
        <authorList>
            <person name="De Vega J J."/>
            <person name="De Vega J J."/>
        </authorList>
    </citation>
    <scope>NUCLEOTIDE SEQUENCE</scope>
</reference>
<comment type="caution">
    <text evidence="3">The sequence shown here is derived from an EMBL/GenBank/DDBJ whole genome shotgun (WGS) entry which is preliminary data.</text>
</comment>
<feature type="domain" description="DUF6534" evidence="2">
    <location>
        <begin position="171"/>
        <end position="262"/>
    </location>
</feature>
<keyword evidence="1" id="KW-0812">Transmembrane</keyword>
<keyword evidence="1" id="KW-1133">Transmembrane helix</keyword>
<accession>A0AAD2GYD2</accession>
<protein>
    <recommendedName>
        <fullName evidence="2">DUF6534 domain-containing protein</fullName>
    </recommendedName>
</protein>
<sequence>MPFDSPFLPPNFISSTVAPPILGFMISAPLYGILLAQAGHYFRTFPDDSTRVKLVVGSLVIIDTVHVVILLSSYNQWYIQESFQLVLPKSFSFTPLITYIIVAICQITYAARIWIVSKKNLWITGTVLSLALGQFASGCVAGLEVYLNGRPLVVHQSKLFIVAEKIELSTSFACDMAIMAGMVYFLKDSLSGGTGRTFTATAQIVNRILVYVIGTGSLTSIATAVNLALWLTMPSNFYFLIIHLVLSKLYTNSLLVMLNSRAKFRRVTQQDVIELGTIPQGD</sequence>
<evidence type="ECO:0000313" key="4">
    <source>
        <dbReference type="Proteomes" id="UP001295794"/>
    </source>
</evidence>
<evidence type="ECO:0000313" key="3">
    <source>
        <dbReference type="EMBL" id="CAK5265522.1"/>
    </source>
</evidence>
<evidence type="ECO:0000256" key="1">
    <source>
        <dbReference type="SAM" id="Phobius"/>
    </source>
</evidence>
<dbReference type="AlphaFoldDB" id="A0AAD2GYD2"/>
<dbReference type="InterPro" id="IPR045339">
    <property type="entry name" value="DUF6534"/>
</dbReference>
<evidence type="ECO:0000259" key="2">
    <source>
        <dbReference type="Pfam" id="PF20152"/>
    </source>
</evidence>
<keyword evidence="1" id="KW-0472">Membrane</keyword>
<gene>
    <name evidence="3" type="ORF">MYCIT1_LOCUS6571</name>
</gene>
<dbReference type="Proteomes" id="UP001295794">
    <property type="component" value="Unassembled WGS sequence"/>
</dbReference>
<dbReference type="Pfam" id="PF20152">
    <property type="entry name" value="DUF6534"/>
    <property type="match status" value="1"/>
</dbReference>
<dbReference type="PANTHER" id="PTHR40465">
    <property type="entry name" value="CHROMOSOME 1, WHOLE GENOME SHOTGUN SEQUENCE"/>
    <property type="match status" value="1"/>
</dbReference>
<name>A0AAD2GYD2_9AGAR</name>
<dbReference type="PANTHER" id="PTHR40465:SF1">
    <property type="entry name" value="DUF6534 DOMAIN-CONTAINING PROTEIN"/>
    <property type="match status" value="1"/>
</dbReference>
<keyword evidence="4" id="KW-1185">Reference proteome</keyword>
<feature type="transmembrane region" description="Helical" evidence="1">
    <location>
        <begin position="54"/>
        <end position="76"/>
    </location>
</feature>
<proteinExistence type="predicted"/>
<feature type="transmembrane region" description="Helical" evidence="1">
    <location>
        <begin position="208"/>
        <end position="231"/>
    </location>
</feature>
<dbReference type="EMBL" id="CAVNYO010000092">
    <property type="protein sequence ID" value="CAK5265522.1"/>
    <property type="molecule type" value="Genomic_DNA"/>
</dbReference>
<organism evidence="3 4">
    <name type="scientific">Mycena citricolor</name>
    <dbReference type="NCBI Taxonomy" id="2018698"/>
    <lineage>
        <taxon>Eukaryota</taxon>
        <taxon>Fungi</taxon>
        <taxon>Dikarya</taxon>
        <taxon>Basidiomycota</taxon>
        <taxon>Agaricomycotina</taxon>
        <taxon>Agaricomycetes</taxon>
        <taxon>Agaricomycetidae</taxon>
        <taxon>Agaricales</taxon>
        <taxon>Marasmiineae</taxon>
        <taxon>Mycenaceae</taxon>
        <taxon>Mycena</taxon>
    </lineage>
</organism>
<feature type="transmembrane region" description="Helical" evidence="1">
    <location>
        <begin position="237"/>
        <end position="258"/>
    </location>
</feature>